<evidence type="ECO:0000313" key="2">
    <source>
        <dbReference type="Proteomes" id="UP000037822"/>
    </source>
</evidence>
<dbReference type="InterPro" id="IPR003477">
    <property type="entry name" value="PemK-like"/>
</dbReference>
<dbReference type="NCBIfam" id="NF007386">
    <property type="entry name" value="PRK09907.1"/>
    <property type="match status" value="1"/>
</dbReference>
<dbReference type="GO" id="GO:0004521">
    <property type="term" value="F:RNA endonuclease activity"/>
    <property type="evidence" value="ECO:0007669"/>
    <property type="project" value="TreeGrafter"/>
</dbReference>
<dbReference type="Pfam" id="PF02452">
    <property type="entry name" value="PemK_toxin"/>
    <property type="match status" value="1"/>
</dbReference>
<dbReference type="Gene3D" id="2.30.30.110">
    <property type="match status" value="1"/>
</dbReference>
<sequence>MARLSHILRSATSTAEPYCPDAGDVIWISFDPQAGREQAGRRPALVLSPQKYNQQTRLCVLCPITNQVKGYPFEVVVPDGIGVTGAILSDQVKSLSWAERQSEMIRKMPDAIVADVRAKISALIFPKP</sequence>
<dbReference type="EMBL" id="LGSZ01000019">
    <property type="protein sequence ID" value="KPH82499.1"/>
    <property type="molecule type" value="Genomic_DNA"/>
</dbReference>
<dbReference type="Proteomes" id="UP000037822">
    <property type="component" value="Unassembled WGS sequence"/>
</dbReference>
<comment type="caution">
    <text evidence="1">The sequence shown here is derived from an EMBL/GenBank/DDBJ whole genome shotgun (WGS) entry which is preliminary data.</text>
</comment>
<dbReference type="AlphaFoldDB" id="A0A0N1N3D1"/>
<gene>
    <name evidence="1" type="ORF">AE618_03165</name>
</gene>
<keyword evidence="2" id="KW-1185">Reference proteome</keyword>
<proteinExistence type="predicted"/>
<accession>A0A0N1N3D1</accession>
<reference evidence="1 2" key="1">
    <citation type="submission" date="2015-07" db="EMBL/GenBank/DDBJ databases">
        <title>Whole genome sequencing of Bosea vaviloviae isolated from cave pool.</title>
        <authorList>
            <person name="Tan N.E.H."/>
            <person name="Lee Y.P."/>
            <person name="Gan H.M."/>
            <person name="Barton H."/>
            <person name="Savka M.A."/>
        </authorList>
    </citation>
    <scope>NUCLEOTIDE SEQUENCE [LARGE SCALE GENOMIC DNA]</scope>
    <source>
        <strain evidence="1 2">SD260</strain>
    </source>
</reference>
<organism evidence="1 2">
    <name type="scientific">Bosea vaviloviae</name>
    <dbReference type="NCBI Taxonomy" id="1526658"/>
    <lineage>
        <taxon>Bacteria</taxon>
        <taxon>Pseudomonadati</taxon>
        <taxon>Pseudomonadota</taxon>
        <taxon>Alphaproteobacteria</taxon>
        <taxon>Hyphomicrobiales</taxon>
        <taxon>Boseaceae</taxon>
        <taxon>Bosea</taxon>
    </lineage>
</organism>
<dbReference type="GO" id="GO:0006402">
    <property type="term" value="P:mRNA catabolic process"/>
    <property type="evidence" value="ECO:0007669"/>
    <property type="project" value="TreeGrafter"/>
</dbReference>
<dbReference type="InterPro" id="IPR011067">
    <property type="entry name" value="Plasmid_toxin/cell-grow_inhib"/>
</dbReference>
<evidence type="ECO:0000313" key="1">
    <source>
        <dbReference type="EMBL" id="KPH82499.1"/>
    </source>
</evidence>
<name>A0A0N1N3D1_9HYPH</name>
<dbReference type="PATRIC" id="fig|1526658.3.peg.1242"/>
<dbReference type="PANTHER" id="PTHR33988">
    <property type="entry name" value="ENDORIBONUCLEASE MAZF-RELATED"/>
    <property type="match status" value="1"/>
</dbReference>
<dbReference type="GO" id="GO:0016075">
    <property type="term" value="P:rRNA catabolic process"/>
    <property type="evidence" value="ECO:0007669"/>
    <property type="project" value="TreeGrafter"/>
</dbReference>
<dbReference type="PANTHER" id="PTHR33988:SF3">
    <property type="entry name" value="ENDORIBONUCLEASE TOXIN CHPB-RELATED"/>
    <property type="match status" value="1"/>
</dbReference>
<dbReference type="OrthoDB" id="9808744at2"/>
<dbReference type="SUPFAM" id="SSF50118">
    <property type="entry name" value="Cell growth inhibitor/plasmid maintenance toxic component"/>
    <property type="match status" value="1"/>
</dbReference>
<dbReference type="GO" id="GO:0003677">
    <property type="term" value="F:DNA binding"/>
    <property type="evidence" value="ECO:0007669"/>
    <property type="project" value="InterPro"/>
</dbReference>
<protein>
    <submittedName>
        <fullName evidence="1">Potassium ABC transporter ATPase</fullName>
    </submittedName>
</protein>